<protein>
    <submittedName>
        <fullName evidence="1">Uncharacterized protein</fullName>
    </submittedName>
</protein>
<dbReference type="EMBL" id="MN740969">
    <property type="protein sequence ID" value="QHU20547.1"/>
    <property type="molecule type" value="Genomic_DNA"/>
</dbReference>
<proteinExistence type="predicted"/>
<reference evidence="1" key="1">
    <citation type="journal article" date="2020" name="Nature">
        <title>Giant virus diversity and host interactions through global metagenomics.</title>
        <authorList>
            <person name="Schulz F."/>
            <person name="Roux S."/>
            <person name="Paez-Espino D."/>
            <person name="Jungbluth S."/>
            <person name="Walsh D.A."/>
            <person name="Denef V.J."/>
            <person name="McMahon K.D."/>
            <person name="Konstantinidis K.T."/>
            <person name="Eloe-Fadrosh E.A."/>
            <person name="Kyrpides N.C."/>
            <person name="Woyke T."/>
        </authorList>
    </citation>
    <scope>NUCLEOTIDE SEQUENCE</scope>
    <source>
        <strain evidence="1">GVMAG-S-3300013093-109</strain>
    </source>
</reference>
<sequence>MSQCCVANISDPNANTANFDTSNVIAAKDGKQLVFAVSDFYAGAAAGITRPNAQPIFKSYQQMMSWKQAQNRR</sequence>
<name>A0A6C0KV30_9ZZZZ</name>
<evidence type="ECO:0000313" key="1">
    <source>
        <dbReference type="EMBL" id="QHU20547.1"/>
    </source>
</evidence>
<dbReference type="AlphaFoldDB" id="A0A6C0KV30"/>
<organism evidence="1">
    <name type="scientific">viral metagenome</name>
    <dbReference type="NCBI Taxonomy" id="1070528"/>
    <lineage>
        <taxon>unclassified sequences</taxon>
        <taxon>metagenomes</taxon>
        <taxon>organismal metagenomes</taxon>
    </lineage>
</organism>
<accession>A0A6C0KV30</accession>